<dbReference type="Proteomes" id="UP001205843">
    <property type="component" value="Unassembled WGS sequence"/>
</dbReference>
<keyword evidence="1" id="KW-0175">Coiled coil</keyword>
<protein>
    <recommendedName>
        <fullName evidence="5">Flagellar motor protein MotA</fullName>
    </recommendedName>
</protein>
<evidence type="ECO:0000256" key="2">
    <source>
        <dbReference type="SAM" id="Phobius"/>
    </source>
</evidence>
<dbReference type="EMBL" id="JALJXV010000001">
    <property type="protein sequence ID" value="MCP1673248.1"/>
    <property type="molecule type" value="Genomic_DNA"/>
</dbReference>
<evidence type="ECO:0000313" key="3">
    <source>
        <dbReference type="EMBL" id="MCP1673248.1"/>
    </source>
</evidence>
<sequence>MRRPTKVLVWIGLFLAAVMGVAVLLAEPLQEAFMANPIFNGMILTVLVVGIIINLRQVVMLGPDAAWIRAYKASRVTQVPPKRGVLGSLVTLLTERADDQRLRFSPVSSRALLDSVRSRLEESRDLTRYFIGLLIFLGLLGTFWGLLDTLRAIGEVIRDMRITGTDATGVFDELRAGLEAPLSGMGTAFSSSLFGLSGALVLGFVDLQAGHAQNRFYNDLEEWLSTVTQYGSGGIGGSDGDTTIPAYIQALLEQTADSLDRLQRAMARGEEERRSADRNIMALTEQVASLAEHTRSEQKAILNMVRGSTDLQPVLSRLAESLDRRGADQGEMVDVLNRLEQETSRMVQTMQNERGDMAERLAEEVRLLTRTIARQRDDDR</sequence>
<feature type="transmembrane region" description="Helical" evidence="2">
    <location>
        <begin position="126"/>
        <end position="147"/>
    </location>
</feature>
<feature type="transmembrane region" description="Helical" evidence="2">
    <location>
        <begin position="36"/>
        <end position="55"/>
    </location>
</feature>
<keyword evidence="2" id="KW-0472">Membrane</keyword>
<evidence type="ECO:0000313" key="4">
    <source>
        <dbReference type="Proteomes" id="UP001205843"/>
    </source>
</evidence>
<evidence type="ECO:0008006" key="5">
    <source>
        <dbReference type="Google" id="ProtNLM"/>
    </source>
</evidence>
<evidence type="ECO:0000256" key="1">
    <source>
        <dbReference type="SAM" id="Coils"/>
    </source>
</evidence>
<dbReference type="RefSeq" id="WP_253473285.1">
    <property type="nucleotide sequence ID" value="NZ_JALJXV010000001.1"/>
</dbReference>
<accession>A0AAE3KB73</accession>
<proteinExistence type="predicted"/>
<keyword evidence="2" id="KW-0812">Transmembrane</keyword>
<reference evidence="3" key="1">
    <citation type="submission" date="2022-03" db="EMBL/GenBank/DDBJ databases">
        <title>Genomic Encyclopedia of Type Strains, Phase III (KMG-III): the genomes of soil and plant-associated and newly described type strains.</title>
        <authorList>
            <person name="Whitman W."/>
        </authorList>
    </citation>
    <scope>NUCLEOTIDE SEQUENCE</scope>
    <source>
        <strain evidence="3">ANL 6-2</strain>
    </source>
</reference>
<comment type="caution">
    <text evidence="3">The sequence shown here is derived from an EMBL/GenBank/DDBJ whole genome shotgun (WGS) entry which is preliminary data.</text>
</comment>
<keyword evidence="4" id="KW-1185">Reference proteome</keyword>
<organism evidence="3 4">
    <name type="scientific">Natronocella acetinitrilica</name>
    <dbReference type="NCBI Taxonomy" id="414046"/>
    <lineage>
        <taxon>Bacteria</taxon>
        <taxon>Pseudomonadati</taxon>
        <taxon>Pseudomonadota</taxon>
        <taxon>Gammaproteobacteria</taxon>
        <taxon>Chromatiales</taxon>
        <taxon>Ectothiorhodospiraceae</taxon>
        <taxon>Natronocella</taxon>
    </lineage>
</organism>
<name>A0AAE3KB73_9GAMM</name>
<keyword evidence="2" id="KW-1133">Transmembrane helix</keyword>
<gene>
    <name evidence="3" type="ORF">J2T57_000340</name>
</gene>
<feature type="coiled-coil region" evidence="1">
    <location>
        <begin position="252"/>
        <end position="286"/>
    </location>
</feature>
<dbReference type="AlphaFoldDB" id="A0AAE3KB73"/>